<keyword evidence="2" id="KW-1185">Reference proteome</keyword>
<accession>A0ABY4TC45</accession>
<dbReference type="Pfam" id="PF14907">
    <property type="entry name" value="NTP_transf_5"/>
    <property type="match status" value="1"/>
</dbReference>
<sequence length="406" mass="45544">MSASSLPPLKQVRHGLRRTTETLATELALARPGNDMPAWTAVEWQLATAAAVAHGISPLLCRFSTWQHPAWRRFLVEQRQHVALRHERIASLLARIHEGAQALGIPLVALKGAALHALGLYAPGDRPMADVDLLVEDRHADATAALLVSLGYTEAFAQWKHRVFKPQDGRAVATLGEHSDTPINIELHTRVHERLPVSTVDITAQVWPHDAQPGLNAYPGMGALMAHLLLHAAGNLCGRSLRLIHLNDIALLATRMRHEDWAVLWAAQTPWWAYPPLRLVARYYRDAVPAPVLARLRTDCPVVLRTAMRTRRITDVSCSNLWLHALPGVEWSRTPGEAARLLGQRLRPTKEAIEERADMVRTQVWLQGQDWVTQGHRRRLLTWLTRPIPRMDTLYVVRKALEHVAA</sequence>
<dbReference type="Proteomes" id="UP001056681">
    <property type="component" value="Chromosome"/>
</dbReference>
<dbReference type="InterPro" id="IPR039498">
    <property type="entry name" value="NTP_transf_5"/>
</dbReference>
<dbReference type="EMBL" id="CP063231">
    <property type="protein sequence ID" value="URL60474.1"/>
    <property type="molecule type" value="Genomic_DNA"/>
</dbReference>
<gene>
    <name evidence="1" type="ORF">IM816_15395</name>
</gene>
<evidence type="ECO:0000313" key="1">
    <source>
        <dbReference type="EMBL" id="URL60474.1"/>
    </source>
</evidence>
<organism evidence="1 2">
    <name type="scientific">Luteibacter flocculans</name>
    <dbReference type="NCBI Taxonomy" id="2780091"/>
    <lineage>
        <taxon>Bacteria</taxon>
        <taxon>Pseudomonadati</taxon>
        <taxon>Pseudomonadota</taxon>
        <taxon>Gammaproteobacteria</taxon>
        <taxon>Lysobacterales</taxon>
        <taxon>Rhodanobacteraceae</taxon>
        <taxon>Luteibacter</taxon>
    </lineage>
</organism>
<dbReference type="RefSeq" id="WP_250338759.1">
    <property type="nucleotide sequence ID" value="NZ_CP063231.1"/>
</dbReference>
<reference evidence="1" key="1">
    <citation type="submission" date="2020-10" db="EMBL/GenBank/DDBJ databases">
        <title>Whole-genome sequence of Luteibacter sp. EIF3.</title>
        <authorList>
            <person name="Friedrich I."/>
            <person name="Hertel R."/>
            <person name="Daniel R."/>
        </authorList>
    </citation>
    <scope>NUCLEOTIDE SEQUENCE</scope>
    <source>
        <strain evidence="1">EIF3</strain>
    </source>
</reference>
<proteinExistence type="predicted"/>
<evidence type="ECO:0000313" key="2">
    <source>
        <dbReference type="Proteomes" id="UP001056681"/>
    </source>
</evidence>
<name>A0ABY4TC45_9GAMM</name>
<protein>
    <submittedName>
        <fullName evidence="1">Nucleotidyltransferase family protein</fullName>
    </submittedName>
</protein>